<accession>A0ABS7VGZ8</accession>
<evidence type="ECO:0000313" key="4">
    <source>
        <dbReference type="EMBL" id="MBZ6074779.1"/>
    </source>
</evidence>
<sequence>MSESMKPRFAVDLNEIERQIAQAQSAPAQPAASGGRNDPLAELARIVGQDDPFQSLLANEATQRARPAGAHSMDDLFAVSPQAAPVARAPQQDHGDLGGFDHTAYDTRSYAQPASQAYGHQAPEAYADDSYGQQAYYEGQEAPQGYENDTYEAYEKPRSRKGLIAIGAVLGAAVIGGGAAFFMGGAHSAIGGGEPPLIKATNEPIKVQPQNPGGVEIPNQNKQIYERSNQNAETKVVTRTEQPVDVNQAVRMNAATEATGATSGAPANGLNLGEPRKVRTVTIRPDGSSAQSDGGAAKPTAVASAPPAMTMPAAAQPQPAAVQPKPAPATPAASTPKPAPVAEVPSDAVAQPKAQPQRVASAQPTPVAPAPAAPAETASTGGFAVQLGLANSEAAAQKVLIGFQKKYPDLEGQPALIRKAEVNGNTIFRVRVGPMARDEASTLCSKVQGQGGQCFVAKN</sequence>
<feature type="region of interest" description="Disordered" evidence="1">
    <location>
        <begin position="20"/>
        <end position="42"/>
    </location>
</feature>
<feature type="compositionally biased region" description="Low complexity" evidence="1">
    <location>
        <begin position="299"/>
        <end position="342"/>
    </location>
</feature>
<keyword evidence="5" id="KW-1185">Reference proteome</keyword>
<organism evidence="4 5">
    <name type="scientific">Microvirga puerhi</name>
    <dbReference type="NCBI Taxonomy" id="2876078"/>
    <lineage>
        <taxon>Bacteria</taxon>
        <taxon>Pseudomonadati</taxon>
        <taxon>Pseudomonadota</taxon>
        <taxon>Alphaproteobacteria</taxon>
        <taxon>Hyphomicrobiales</taxon>
        <taxon>Methylobacteriaceae</taxon>
        <taxon>Microvirga</taxon>
    </lineage>
</organism>
<dbReference type="InterPro" id="IPR036680">
    <property type="entry name" value="SPOR-like_sf"/>
</dbReference>
<feature type="region of interest" description="Disordered" evidence="1">
    <location>
        <begin position="256"/>
        <end position="376"/>
    </location>
</feature>
<feature type="compositionally biased region" description="Low complexity" evidence="1">
    <location>
        <begin position="21"/>
        <end position="33"/>
    </location>
</feature>
<keyword evidence="2" id="KW-0812">Transmembrane</keyword>
<keyword evidence="2" id="KW-0472">Membrane</keyword>
<evidence type="ECO:0000256" key="2">
    <source>
        <dbReference type="SAM" id="Phobius"/>
    </source>
</evidence>
<comment type="caution">
    <text evidence="4">The sequence shown here is derived from an EMBL/GenBank/DDBJ whole genome shotgun (WGS) entry which is preliminary data.</text>
</comment>
<keyword evidence="2" id="KW-1133">Transmembrane helix</keyword>
<reference evidence="4 5" key="1">
    <citation type="submission" date="2021-09" db="EMBL/GenBank/DDBJ databases">
        <title>The complete genome sequence of a new microorganism.</title>
        <authorList>
            <person name="Zi Z."/>
        </authorList>
    </citation>
    <scope>NUCLEOTIDE SEQUENCE [LARGE SCALE GENOMIC DNA]</scope>
    <source>
        <strain evidence="4 5">WGZ8</strain>
    </source>
</reference>
<name>A0ABS7VGZ8_9HYPH</name>
<evidence type="ECO:0000256" key="1">
    <source>
        <dbReference type="SAM" id="MobiDB-lite"/>
    </source>
</evidence>
<gene>
    <name evidence="4" type="ORF">K9B37_00495</name>
</gene>
<dbReference type="InterPro" id="IPR007730">
    <property type="entry name" value="SPOR-like_dom"/>
</dbReference>
<protein>
    <submittedName>
        <fullName evidence="4">SPOR domain-containing protein</fullName>
    </submittedName>
</protein>
<dbReference type="Gene3D" id="3.30.70.1070">
    <property type="entry name" value="Sporulation related repeat"/>
    <property type="match status" value="1"/>
</dbReference>
<proteinExistence type="predicted"/>
<dbReference type="PROSITE" id="PS51724">
    <property type="entry name" value="SPOR"/>
    <property type="match status" value="1"/>
</dbReference>
<evidence type="ECO:0000259" key="3">
    <source>
        <dbReference type="PROSITE" id="PS51724"/>
    </source>
</evidence>
<dbReference type="Pfam" id="PF05036">
    <property type="entry name" value="SPOR"/>
    <property type="match status" value="1"/>
</dbReference>
<feature type="transmembrane region" description="Helical" evidence="2">
    <location>
        <begin position="163"/>
        <end position="183"/>
    </location>
</feature>
<feature type="compositionally biased region" description="Low complexity" evidence="1">
    <location>
        <begin position="256"/>
        <end position="267"/>
    </location>
</feature>
<dbReference type="EMBL" id="JAIRBM010000001">
    <property type="protein sequence ID" value="MBZ6074779.1"/>
    <property type="molecule type" value="Genomic_DNA"/>
</dbReference>
<dbReference type="SUPFAM" id="SSF110997">
    <property type="entry name" value="Sporulation related repeat"/>
    <property type="match status" value="1"/>
</dbReference>
<feature type="domain" description="SPOR" evidence="3">
    <location>
        <begin position="377"/>
        <end position="459"/>
    </location>
</feature>
<dbReference type="Proteomes" id="UP000704176">
    <property type="component" value="Unassembled WGS sequence"/>
</dbReference>
<evidence type="ECO:0000313" key="5">
    <source>
        <dbReference type="Proteomes" id="UP000704176"/>
    </source>
</evidence>